<dbReference type="Gene3D" id="3.40.630.30">
    <property type="match status" value="1"/>
</dbReference>
<reference evidence="2" key="1">
    <citation type="journal article" date="2014" name="Int. J. Syst. Evol. Microbiol.">
        <title>Complete genome sequence of Corynebacterium casei LMG S-19264T (=DSM 44701T), isolated from a smear-ripened cheese.</title>
        <authorList>
            <consortium name="US DOE Joint Genome Institute (JGI-PGF)"/>
            <person name="Walter F."/>
            <person name="Albersmeier A."/>
            <person name="Kalinowski J."/>
            <person name="Ruckert C."/>
        </authorList>
    </citation>
    <scope>NUCLEOTIDE SEQUENCE</scope>
    <source>
        <strain evidence="2">CGMCC 4.7398</strain>
    </source>
</reference>
<dbReference type="PANTHER" id="PTHR43441:SF11">
    <property type="entry name" value="RIBOSOMAL-PROTEIN-SERINE ACETYLTRANSFERASE"/>
    <property type="match status" value="1"/>
</dbReference>
<gene>
    <name evidence="2" type="ORF">GCM10017772_20190</name>
</gene>
<proteinExistence type="predicted"/>
<accession>A0A919KT89</accession>
<dbReference type="AlphaFoldDB" id="A0A919KT89"/>
<dbReference type="SUPFAM" id="SSF55729">
    <property type="entry name" value="Acyl-CoA N-acyltransferases (Nat)"/>
    <property type="match status" value="1"/>
</dbReference>
<protein>
    <submittedName>
        <fullName evidence="2">Acetyltransferase</fullName>
    </submittedName>
</protein>
<dbReference type="PANTHER" id="PTHR43441">
    <property type="entry name" value="RIBOSOMAL-PROTEIN-SERINE ACETYLTRANSFERASE"/>
    <property type="match status" value="1"/>
</dbReference>
<dbReference type="PROSITE" id="PS51186">
    <property type="entry name" value="GNAT"/>
    <property type="match status" value="1"/>
</dbReference>
<evidence type="ECO:0000313" key="2">
    <source>
        <dbReference type="EMBL" id="GHH71562.1"/>
    </source>
</evidence>
<feature type="domain" description="N-acetyltransferase" evidence="1">
    <location>
        <begin position="25"/>
        <end position="190"/>
    </location>
</feature>
<dbReference type="InterPro" id="IPR000182">
    <property type="entry name" value="GNAT_dom"/>
</dbReference>
<evidence type="ECO:0000313" key="3">
    <source>
        <dbReference type="Proteomes" id="UP000627369"/>
    </source>
</evidence>
<comment type="caution">
    <text evidence="2">The sequence shown here is derived from an EMBL/GenBank/DDBJ whole genome shotgun (WGS) entry which is preliminary data.</text>
</comment>
<reference evidence="2" key="2">
    <citation type="submission" date="2020-09" db="EMBL/GenBank/DDBJ databases">
        <authorList>
            <person name="Sun Q."/>
            <person name="Zhou Y."/>
        </authorList>
    </citation>
    <scope>NUCLEOTIDE SEQUENCE</scope>
    <source>
        <strain evidence="2">CGMCC 4.7398</strain>
    </source>
</reference>
<organism evidence="2 3">
    <name type="scientific">Promicromonospora soli</name>
    <dbReference type="NCBI Taxonomy" id="2035533"/>
    <lineage>
        <taxon>Bacteria</taxon>
        <taxon>Bacillati</taxon>
        <taxon>Actinomycetota</taxon>
        <taxon>Actinomycetes</taxon>
        <taxon>Micrococcales</taxon>
        <taxon>Promicromonosporaceae</taxon>
        <taxon>Promicromonospora</taxon>
    </lineage>
</organism>
<dbReference type="InterPro" id="IPR051908">
    <property type="entry name" value="Ribosomal_N-acetyltransferase"/>
</dbReference>
<dbReference type="GO" id="GO:1990189">
    <property type="term" value="F:protein N-terminal-serine acetyltransferase activity"/>
    <property type="evidence" value="ECO:0007669"/>
    <property type="project" value="TreeGrafter"/>
</dbReference>
<dbReference type="GO" id="GO:0008999">
    <property type="term" value="F:protein-N-terminal-alanine acetyltransferase activity"/>
    <property type="evidence" value="ECO:0007669"/>
    <property type="project" value="TreeGrafter"/>
</dbReference>
<dbReference type="Pfam" id="PF13302">
    <property type="entry name" value="Acetyltransf_3"/>
    <property type="match status" value="1"/>
</dbReference>
<dbReference type="InterPro" id="IPR016181">
    <property type="entry name" value="Acyl_CoA_acyltransferase"/>
</dbReference>
<sequence>MAHRHPVAHDVQMALPTPELHTSRLHLRPFTAVDADHLFALHTSAEVMRYWDSPRWTDRARADRFVAVCERLAEEGSGARVAIDQVSDGAFVGWCAVTGWDPDFRSASLGYCLDQSAWGYGYATEAAHALLRWAFDTLDLNRVQAEADTRNLASARVLEKLGFVREGTLREDCIVDGDVSDSWVFGLLRREWRPSDAPLPAP</sequence>
<dbReference type="EMBL" id="BNAS01000002">
    <property type="protein sequence ID" value="GHH71562.1"/>
    <property type="molecule type" value="Genomic_DNA"/>
</dbReference>
<evidence type="ECO:0000259" key="1">
    <source>
        <dbReference type="PROSITE" id="PS51186"/>
    </source>
</evidence>
<dbReference type="GO" id="GO:0005737">
    <property type="term" value="C:cytoplasm"/>
    <property type="evidence" value="ECO:0007669"/>
    <property type="project" value="TreeGrafter"/>
</dbReference>
<name>A0A919KT89_9MICO</name>
<dbReference type="Proteomes" id="UP000627369">
    <property type="component" value="Unassembled WGS sequence"/>
</dbReference>
<keyword evidence="3" id="KW-1185">Reference proteome</keyword>